<accession>A0A7W6J9T1</accession>
<reference evidence="1 2" key="1">
    <citation type="submission" date="2020-08" db="EMBL/GenBank/DDBJ databases">
        <title>Genomic Encyclopedia of Type Strains, Phase IV (KMG-IV): sequencing the most valuable type-strain genomes for metagenomic binning, comparative biology and taxonomic classification.</title>
        <authorList>
            <person name="Goeker M."/>
        </authorList>
    </citation>
    <scope>NUCLEOTIDE SEQUENCE [LARGE SCALE GENOMIC DNA]</scope>
    <source>
        <strain evidence="1 2">DSM 29853</strain>
    </source>
</reference>
<gene>
    <name evidence="1" type="ORF">GGR23_004664</name>
</gene>
<proteinExistence type="predicted"/>
<dbReference type="RefSeq" id="WP_183368602.1">
    <property type="nucleotide sequence ID" value="NZ_JACIEZ010000028.1"/>
</dbReference>
<organism evidence="1 2">
    <name type="scientific">Gellertiella hungarica</name>
    <dbReference type="NCBI Taxonomy" id="1572859"/>
    <lineage>
        <taxon>Bacteria</taxon>
        <taxon>Pseudomonadati</taxon>
        <taxon>Pseudomonadota</taxon>
        <taxon>Alphaproteobacteria</taxon>
        <taxon>Hyphomicrobiales</taxon>
        <taxon>Rhizobiaceae</taxon>
        <taxon>Gellertiella</taxon>
    </lineage>
</organism>
<dbReference type="AlphaFoldDB" id="A0A7W6J9T1"/>
<keyword evidence="2" id="KW-1185">Reference proteome</keyword>
<name>A0A7W6J9T1_9HYPH</name>
<dbReference type="EMBL" id="JACIEZ010000028">
    <property type="protein sequence ID" value="MBB4067424.1"/>
    <property type="molecule type" value="Genomic_DNA"/>
</dbReference>
<dbReference type="Proteomes" id="UP000528286">
    <property type="component" value="Unassembled WGS sequence"/>
</dbReference>
<dbReference type="InterPro" id="IPR053842">
    <property type="entry name" value="NikA-like"/>
</dbReference>
<protein>
    <recommendedName>
        <fullName evidence="3">Bacterial mobilisation domain-containing protein</fullName>
    </recommendedName>
</protein>
<comment type="caution">
    <text evidence="1">The sequence shown here is derived from an EMBL/GenBank/DDBJ whole genome shotgun (WGS) entry which is preliminary data.</text>
</comment>
<evidence type="ECO:0000313" key="1">
    <source>
        <dbReference type="EMBL" id="MBB4067424.1"/>
    </source>
</evidence>
<evidence type="ECO:0008006" key="3">
    <source>
        <dbReference type="Google" id="ProtNLM"/>
    </source>
</evidence>
<dbReference type="Pfam" id="PF21983">
    <property type="entry name" value="NikA-like"/>
    <property type="match status" value="1"/>
</dbReference>
<evidence type="ECO:0000313" key="2">
    <source>
        <dbReference type="Proteomes" id="UP000528286"/>
    </source>
</evidence>
<sequence>MGSERRKTTELVTIRVTPDDHARIVEAGAAHGLGPSSFARVAVCQAVGLAAPDVRRKPDPKQRDLARILGELGRIGSNVNQVARVANATGDVASLVAVDALRDQLEELTRAVLELR</sequence>